<dbReference type="EMBL" id="CGIG01000001">
    <property type="protein sequence ID" value="CPR16294.1"/>
    <property type="molecule type" value="Genomic_DNA"/>
</dbReference>
<feature type="transmembrane region" description="Helical" evidence="14">
    <location>
        <begin position="387"/>
        <end position="405"/>
    </location>
</feature>
<evidence type="ECO:0000256" key="12">
    <source>
        <dbReference type="ARBA" id="ARBA00039702"/>
    </source>
</evidence>
<evidence type="ECO:0000313" key="15">
    <source>
        <dbReference type="EMBL" id="CPR16294.1"/>
    </source>
</evidence>
<comment type="similarity">
    <text evidence="11">Belongs to the UlaA family.</text>
</comment>
<comment type="subunit">
    <text evidence="2">Homodimer.</text>
</comment>
<dbReference type="GO" id="GO:0009401">
    <property type="term" value="P:phosphoenolpyruvate-dependent sugar phosphotransferase system"/>
    <property type="evidence" value="ECO:0007669"/>
    <property type="project" value="UniProtKB-KW"/>
</dbReference>
<comment type="function">
    <text evidence="10">The phosphoenolpyruvate-dependent sugar phosphotransferase system (sugar PTS), a major carbohydrate active transport system, catalyzes the phosphorylation of incoming sugar substrates concomitantly with their translocation across the cell membrane. The enzyme II UlaABC PTS system is involved in ascorbate transport.</text>
</comment>
<dbReference type="NCBIfam" id="NF006919">
    <property type="entry name" value="PRK09410.1-1"/>
    <property type="match status" value="1"/>
</dbReference>
<evidence type="ECO:0000256" key="9">
    <source>
        <dbReference type="ARBA" id="ARBA00023136"/>
    </source>
</evidence>
<evidence type="ECO:0000256" key="10">
    <source>
        <dbReference type="ARBA" id="ARBA00037387"/>
    </source>
</evidence>
<dbReference type="InterPro" id="IPR004703">
    <property type="entry name" value="PTS_sugar-sp_permease"/>
</dbReference>
<feature type="transmembrane region" description="Helical" evidence="14">
    <location>
        <begin position="299"/>
        <end position="318"/>
    </location>
</feature>
<evidence type="ECO:0000256" key="11">
    <source>
        <dbReference type="ARBA" id="ARBA00038218"/>
    </source>
</evidence>
<comment type="subcellular location">
    <subcellularLocation>
        <location evidence="1">Cell membrane</location>
        <topology evidence="1">Multi-pass membrane protein</topology>
    </subcellularLocation>
</comment>
<dbReference type="Proteomes" id="UP000044377">
    <property type="component" value="Unassembled WGS sequence"/>
</dbReference>
<name>A0A0G4JUE4_9GAMM</name>
<keyword evidence="5" id="KW-0762">Sugar transport</keyword>
<proteinExistence type="inferred from homology"/>
<evidence type="ECO:0000256" key="4">
    <source>
        <dbReference type="ARBA" id="ARBA00022475"/>
    </source>
</evidence>
<keyword evidence="3" id="KW-0813">Transport</keyword>
<dbReference type="InterPro" id="IPR051562">
    <property type="entry name" value="Ascorbate-PTS_EIIC"/>
</dbReference>
<sequence length="499" mass="54920">MIDTVSQPYKKYLTAPAWFESGAQQDEQRPNGVLMETLYSIFTIFFNQVMTNAPLLLGIVTLLGYLLLRKSATVIIKGTIKTIIGFMLLQAGSGILTSTFKPVVAKMSEVYGIDGAISDTYASMMATIERMGDAYSWVGYAVLLALALNIVYVLLRRITGIRTIMLTGHIMFQQAGLLAVFFYILGYPMWTTIICSAVLVSLYWGITANMMYKPTQAVTDGCGFSIGHQQQFASWIAYKLAPYLGKKEESVENLKLPGWLNIFHDNIVSTAIVMTVFFGTILLSFGLDTLQLMAGKTHWSIYILQTGFQFAVAIFIIVQGVRMFVAELSEAFNGISQRLIPGAVLAIDCAAIYSFAPNAVVWGFMWGTIGQLIAIGILIGIGSPIMIIPGFIPMFFSNATIGVFANHFGGWRAATKICLVMGMIEIFGCVWAVKLTGLSAWMGMADWSILAPPLMQGLTFGLWFMSVVIVIALIYMVFASRTLRAEEDAEKKLTETHVN</sequence>
<feature type="transmembrane region" description="Helical" evidence="14">
    <location>
        <begin position="417"/>
        <end position="440"/>
    </location>
</feature>
<reference evidence="16" key="1">
    <citation type="submission" date="2015-01" db="EMBL/GenBank/DDBJ databases">
        <authorList>
            <person name="Paterson Steve"/>
        </authorList>
    </citation>
    <scope>NUCLEOTIDE SEQUENCE [LARGE SCALE GENOMIC DNA]</scope>
    <source>
        <strain evidence="16">OBR1</strain>
    </source>
</reference>
<dbReference type="AlphaFoldDB" id="A0A0G4JUE4"/>
<dbReference type="NCBIfam" id="NF007094">
    <property type="entry name" value="PRK09548.1"/>
    <property type="match status" value="1"/>
</dbReference>
<feature type="transmembrane region" description="Helical" evidence="14">
    <location>
        <begin position="134"/>
        <end position="155"/>
    </location>
</feature>
<evidence type="ECO:0000256" key="2">
    <source>
        <dbReference type="ARBA" id="ARBA00011738"/>
    </source>
</evidence>
<evidence type="ECO:0000256" key="5">
    <source>
        <dbReference type="ARBA" id="ARBA00022597"/>
    </source>
</evidence>
<keyword evidence="6" id="KW-0598">Phosphotransferase system</keyword>
<keyword evidence="8 14" id="KW-1133">Transmembrane helix</keyword>
<keyword evidence="7 14" id="KW-0812">Transmembrane</keyword>
<evidence type="ECO:0000256" key="1">
    <source>
        <dbReference type="ARBA" id="ARBA00004651"/>
    </source>
</evidence>
<keyword evidence="9 14" id="KW-0472">Membrane</keyword>
<evidence type="ECO:0000256" key="3">
    <source>
        <dbReference type="ARBA" id="ARBA00022448"/>
    </source>
</evidence>
<feature type="transmembrane region" description="Helical" evidence="14">
    <location>
        <begin position="338"/>
        <end position="356"/>
    </location>
</feature>
<dbReference type="GO" id="GO:0005886">
    <property type="term" value="C:plasma membrane"/>
    <property type="evidence" value="ECO:0007669"/>
    <property type="project" value="UniProtKB-SubCell"/>
</dbReference>
<feature type="transmembrane region" description="Helical" evidence="14">
    <location>
        <begin position="460"/>
        <end position="478"/>
    </location>
</feature>
<evidence type="ECO:0000256" key="7">
    <source>
        <dbReference type="ARBA" id="ARBA00022692"/>
    </source>
</evidence>
<dbReference type="STRING" id="1109412.BN1221_01993c"/>
<gene>
    <name evidence="15" type="ORF">BN1221_01993c</name>
</gene>
<accession>A0A0G4JUE4</accession>
<dbReference type="Pfam" id="PF03611">
    <property type="entry name" value="EIIC-GAT"/>
    <property type="match status" value="1"/>
</dbReference>
<evidence type="ECO:0000256" key="6">
    <source>
        <dbReference type="ARBA" id="ARBA00022683"/>
    </source>
</evidence>
<evidence type="ECO:0000256" key="8">
    <source>
        <dbReference type="ARBA" id="ARBA00022989"/>
    </source>
</evidence>
<feature type="transmembrane region" description="Helical" evidence="14">
    <location>
        <begin position="80"/>
        <end position="100"/>
    </location>
</feature>
<feature type="transmembrane region" description="Helical" evidence="14">
    <location>
        <begin position="363"/>
        <end position="381"/>
    </location>
</feature>
<feature type="transmembrane region" description="Helical" evidence="14">
    <location>
        <begin position="267"/>
        <end position="287"/>
    </location>
</feature>
<protein>
    <recommendedName>
        <fullName evidence="12">Ascorbate-specific PTS system EIIC component</fullName>
    </recommendedName>
    <alternativeName>
        <fullName evidence="13">Ascorbate-specific permease IIC component UlaA</fullName>
    </alternativeName>
</protein>
<feature type="transmembrane region" description="Helical" evidence="14">
    <location>
        <begin position="38"/>
        <end position="68"/>
    </location>
</feature>
<keyword evidence="4" id="KW-1003">Cell membrane</keyword>
<feature type="transmembrane region" description="Helical" evidence="14">
    <location>
        <begin position="176"/>
        <end position="204"/>
    </location>
</feature>
<organism evidence="15 16">
    <name type="scientific">Brenneria goodwinii</name>
    <dbReference type="NCBI Taxonomy" id="1109412"/>
    <lineage>
        <taxon>Bacteria</taxon>
        <taxon>Pseudomonadati</taxon>
        <taxon>Pseudomonadota</taxon>
        <taxon>Gammaproteobacteria</taxon>
        <taxon>Enterobacterales</taxon>
        <taxon>Pectobacteriaceae</taxon>
        <taxon>Brenneria</taxon>
    </lineage>
</organism>
<evidence type="ECO:0000313" key="16">
    <source>
        <dbReference type="Proteomes" id="UP000044377"/>
    </source>
</evidence>
<keyword evidence="16" id="KW-1185">Reference proteome</keyword>
<evidence type="ECO:0000256" key="14">
    <source>
        <dbReference type="SAM" id="Phobius"/>
    </source>
</evidence>
<evidence type="ECO:0000256" key="13">
    <source>
        <dbReference type="ARBA" id="ARBA00042859"/>
    </source>
</evidence>
<dbReference type="PANTHER" id="PTHR33843:SF4">
    <property type="entry name" value="ASCORBATE-SPECIFIC PTS SYSTEM EIIC COMPONENT"/>
    <property type="match status" value="1"/>
</dbReference>
<dbReference type="PANTHER" id="PTHR33843">
    <property type="entry name" value="ASCORBATE-SPECIFIC PTS SYSTEM EIIC COMPONENT"/>
    <property type="match status" value="1"/>
</dbReference>